<sequence length="34" mass="4268">MKYIKRMKFIQLKSERMNYMCCIELVLIHKILIH</sequence>
<evidence type="ECO:0000313" key="1">
    <source>
        <dbReference type="EMBL" id="OAY58772.1"/>
    </source>
</evidence>
<reference evidence="1" key="1">
    <citation type="submission" date="2016-02" db="EMBL/GenBank/DDBJ databases">
        <title>WGS assembly of Manihot esculenta.</title>
        <authorList>
            <person name="Bredeson J.V."/>
            <person name="Prochnik S.E."/>
            <person name="Lyons J.B."/>
            <person name="Schmutz J."/>
            <person name="Grimwood J."/>
            <person name="Vrebalov J."/>
            <person name="Bart R.S."/>
            <person name="Amuge T."/>
            <person name="Ferguson M.E."/>
            <person name="Green R."/>
            <person name="Putnam N."/>
            <person name="Stites J."/>
            <person name="Rounsley S."/>
            <person name="Rokhsar D.S."/>
        </authorList>
    </citation>
    <scope>NUCLEOTIDE SEQUENCE [LARGE SCALE GENOMIC DNA]</scope>
    <source>
        <tissue evidence="1">Leaf</tissue>
    </source>
</reference>
<dbReference type="EMBL" id="CM004388">
    <property type="protein sequence ID" value="OAY58772.1"/>
    <property type="molecule type" value="Genomic_DNA"/>
</dbReference>
<gene>
    <name evidence="1" type="ORF">MANES_02G205800</name>
</gene>
<accession>A0A2C9WG44</accession>
<name>A0A2C9WG44_MANES</name>
<protein>
    <submittedName>
        <fullName evidence="1">Uncharacterized protein</fullName>
    </submittedName>
</protein>
<proteinExistence type="predicted"/>
<organism evidence="1">
    <name type="scientific">Manihot esculenta</name>
    <name type="common">Cassava</name>
    <name type="synonym">Jatropha manihot</name>
    <dbReference type="NCBI Taxonomy" id="3983"/>
    <lineage>
        <taxon>Eukaryota</taxon>
        <taxon>Viridiplantae</taxon>
        <taxon>Streptophyta</taxon>
        <taxon>Embryophyta</taxon>
        <taxon>Tracheophyta</taxon>
        <taxon>Spermatophyta</taxon>
        <taxon>Magnoliopsida</taxon>
        <taxon>eudicotyledons</taxon>
        <taxon>Gunneridae</taxon>
        <taxon>Pentapetalae</taxon>
        <taxon>rosids</taxon>
        <taxon>fabids</taxon>
        <taxon>Malpighiales</taxon>
        <taxon>Euphorbiaceae</taxon>
        <taxon>Crotonoideae</taxon>
        <taxon>Manihoteae</taxon>
        <taxon>Manihot</taxon>
    </lineage>
</organism>
<dbReference type="AlphaFoldDB" id="A0A2C9WG44"/>